<reference evidence="1 2" key="1">
    <citation type="submission" date="2019-05" db="EMBL/GenBank/DDBJ databases">
        <title>Another draft genome of Portunus trituberculatus and its Hox gene families provides insights of decapod evolution.</title>
        <authorList>
            <person name="Jeong J.-H."/>
            <person name="Song I."/>
            <person name="Kim S."/>
            <person name="Choi T."/>
            <person name="Kim D."/>
            <person name="Ryu S."/>
            <person name="Kim W."/>
        </authorList>
    </citation>
    <scope>NUCLEOTIDE SEQUENCE [LARGE SCALE GENOMIC DNA]</scope>
    <source>
        <tissue evidence="1">Muscle</tissue>
    </source>
</reference>
<dbReference type="AlphaFoldDB" id="A0A5B7HBA9"/>
<dbReference type="EMBL" id="VSRR010024943">
    <property type="protein sequence ID" value="MPC66567.1"/>
    <property type="molecule type" value="Genomic_DNA"/>
</dbReference>
<name>A0A5B7HBA9_PORTR</name>
<proteinExistence type="predicted"/>
<evidence type="ECO:0000313" key="1">
    <source>
        <dbReference type="EMBL" id="MPC66567.1"/>
    </source>
</evidence>
<accession>A0A5B7HBA9</accession>
<organism evidence="1 2">
    <name type="scientific">Portunus trituberculatus</name>
    <name type="common">Swimming crab</name>
    <name type="synonym">Neptunus trituberculatus</name>
    <dbReference type="NCBI Taxonomy" id="210409"/>
    <lineage>
        <taxon>Eukaryota</taxon>
        <taxon>Metazoa</taxon>
        <taxon>Ecdysozoa</taxon>
        <taxon>Arthropoda</taxon>
        <taxon>Crustacea</taxon>
        <taxon>Multicrustacea</taxon>
        <taxon>Malacostraca</taxon>
        <taxon>Eumalacostraca</taxon>
        <taxon>Eucarida</taxon>
        <taxon>Decapoda</taxon>
        <taxon>Pleocyemata</taxon>
        <taxon>Brachyura</taxon>
        <taxon>Eubrachyura</taxon>
        <taxon>Portunoidea</taxon>
        <taxon>Portunidae</taxon>
        <taxon>Portuninae</taxon>
        <taxon>Portunus</taxon>
    </lineage>
</organism>
<keyword evidence="2" id="KW-1185">Reference proteome</keyword>
<comment type="caution">
    <text evidence="1">The sequence shown here is derived from an EMBL/GenBank/DDBJ whole genome shotgun (WGS) entry which is preliminary data.</text>
</comment>
<gene>
    <name evidence="1" type="ORF">E2C01_060716</name>
</gene>
<sequence length="108" mass="11423">MDSRRPSPLLIHSLIYPPSTSPSVRVSPSPHSYTHSLSFLPRPSSPSLAALAPSVTFALPRVAASAANTTALVSCRRQKALPLSSQRPPIIAVRDAAKVSHPHLITSA</sequence>
<dbReference type="Proteomes" id="UP000324222">
    <property type="component" value="Unassembled WGS sequence"/>
</dbReference>
<protein>
    <submittedName>
        <fullName evidence="1">Uncharacterized protein</fullName>
    </submittedName>
</protein>
<evidence type="ECO:0000313" key="2">
    <source>
        <dbReference type="Proteomes" id="UP000324222"/>
    </source>
</evidence>